<dbReference type="PROSITE" id="PS00131">
    <property type="entry name" value="CARBOXYPEPT_SER_SER"/>
    <property type="match status" value="1"/>
</dbReference>
<evidence type="ECO:0000256" key="7">
    <source>
        <dbReference type="ARBA" id="ARBA00022670"/>
    </source>
</evidence>
<dbReference type="Pfam" id="PF00450">
    <property type="entry name" value="Peptidase_S10"/>
    <property type="match status" value="1"/>
</dbReference>
<evidence type="ECO:0000256" key="8">
    <source>
        <dbReference type="ARBA" id="ARBA00022692"/>
    </source>
</evidence>
<dbReference type="InterPro" id="IPR018939">
    <property type="entry name" value="Autophagy-rel_prot_27"/>
</dbReference>
<keyword evidence="7 19" id="KW-0645">Protease</keyword>
<dbReference type="Pfam" id="PF09451">
    <property type="entry name" value="ATG27"/>
    <property type="match status" value="1"/>
</dbReference>
<dbReference type="AlphaFoldDB" id="A0A0N0NN78"/>
<evidence type="ECO:0000256" key="18">
    <source>
        <dbReference type="ARBA" id="ARBA00023329"/>
    </source>
</evidence>
<dbReference type="GO" id="GO:0004185">
    <property type="term" value="F:serine-type carboxypeptidase activity"/>
    <property type="evidence" value="ECO:0007669"/>
    <property type="project" value="UniProtKB-UniRule"/>
</dbReference>
<keyword evidence="16" id="KW-1015">Disulfide bond</keyword>
<comment type="caution">
    <text evidence="23">The sequence shown here is derived from an EMBL/GenBank/DDBJ whole genome shotgun (WGS) entry which is preliminary data.</text>
</comment>
<dbReference type="InterPro" id="IPR029058">
    <property type="entry name" value="AB_hydrolase_fold"/>
</dbReference>
<name>A0A0N0NN78_9EURO</name>
<keyword evidence="24" id="KW-1185">Reference proteome</keyword>
<keyword evidence="18" id="KW-0968">Cytoplasmic vesicle</keyword>
<keyword evidence="17" id="KW-0325">Glycoprotein</keyword>
<proteinExistence type="inferred from homology"/>
<evidence type="ECO:0000256" key="5">
    <source>
        <dbReference type="ARBA" id="ARBA00009431"/>
    </source>
</evidence>
<dbReference type="PANTHER" id="PTHR11802:SF479">
    <property type="entry name" value="CARBOXYPEPTIDASE"/>
    <property type="match status" value="1"/>
</dbReference>
<evidence type="ECO:0000313" key="23">
    <source>
        <dbReference type="EMBL" id="KPI41059.1"/>
    </source>
</evidence>
<feature type="domain" description="MRH" evidence="22">
    <location>
        <begin position="25"/>
        <end position="227"/>
    </location>
</feature>
<dbReference type="PANTHER" id="PTHR11802">
    <property type="entry name" value="SERINE PROTEASE FAMILY S10 SERINE CARBOXYPEPTIDASE"/>
    <property type="match status" value="1"/>
</dbReference>
<dbReference type="GeneID" id="28740114"/>
<keyword evidence="12" id="KW-0072">Autophagy</keyword>
<dbReference type="Gene3D" id="2.70.130.10">
    <property type="entry name" value="Mannose-6-phosphate receptor binding domain"/>
    <property type="match status" value="1"/>
</dbReference>
<dbReference type="Proteomes" id="UP000038010">
    <property type="component" value="Unassembled WGS sequence"/>
</dbReference>
<evidence type="ECO:0000256" key="10">
    <source>
        <dbReference type="ARBA" id="ARBA00022801"/>
    </source>
</evidence>
<evidence type="ECO:0000313" key="24">
    <source>
        <dbReference type="Proteomes" id="UP000038010"/>
    </source>
</evidence>
<gene>
    <name evidence="23" type="ORF">AB675_7836</name>
</gene>
<evidence type="ECO:0000256" key="13">
    <source>
        <dbReference type="ARBA" id="ARBA00023034"/>
    </source>
</evidence>
<dbReference type="EC" id="3.4.16.-" evidence="19"/>
<sequence length="767" mass="86250">MRTVTTLTSIPFLFASLTSASLGNVNCGHIRIDKRTYDLSKLDAPHTVWVLDKDSPPAIYNTTWSVNICSALKVDSDHKDEQCKPGTNICGVKRSWNPNDDAEKKHVEIENVISLAGQWADSTHSWDHEWSTLETTDDHPGGLEFKVNGGTYAKRKQRAFIDFQCARPLDDKGKSGQKRDENDESDQSPPEHSEGDLQFVSYEREMDKKTEYDTLRLRWKTPSACADYADSHGSGSSGWGFFTWLVLILFLGTAAYLIFGSWLNYNRYGARGWDLLPHGDTIRDVPFLVKDWGKKVIDTVSAYFVESMPDVPDELLTEMYAGLIPIDMSNASRALYFVFQPTIGEPVDEVTIWLNGGPGCSSLEGFLQETGYIQWTWGQYSPVANPYSFVNLTNVLWVEQPVGTGFSKGDVTATSEEDIAADFVDFFQNFQTLFGIKNFKIYVTGESYAGRYVPYIANAMLDKQNETYFNVSGILVYDPCIGSYTYTNNAFINKFVHDNNNVLGFNDSFISTLDEKHESCGYAEFIEDYLVFPPNGTQPEKYFNTTADPDCDTWDLVYYTAFATNPCFNVYEIGLQCPLLSDPLGYPTDLQYSYPGLPVYFNRTDVKEAMHAPMDVDWSECAGPVFLGEGGPEDEGDLSPDPIQRVLPRVIEATNRVLVANGALDMDILTNGTLSSIQNMTWNGQLGFSAAPSKYINITLPDLVYGSLFLDQYGASYDEPQGIMGVQHYERGLMFAETYLSGHMEPQFQPRVTYRHLQWVLGRIDEL</sequence>
<keyword evidence="15 21" id="KW-0472">Membrane</keyword>
<dbReference type="OrthoDB" id="443318at2759"/>
<keyword evidence="11 21" id="KW-1133">Transmembrane helix</keyword>
<feature type="transmembrane region" description="Helical" evidence="21">
    <location>
        <begin position="239"/>
        <end position="259"/>
    </location>
</feature>
<dbReference type="RefSeq" id="XP_018001022.1">
    <property type="nucleotide sequence ID" value="XM_018148234.1"/>
</dbReference>
<keyword evidence="9 19" id="KW-0732">Signal</keyword>
<protein>
    <recommendedName>
        <fullName evidence="19">Carboxypeptidase</fullName>
        <ecNumber evidence="19">3.4.16.-</ecNumber>
    </recommendedName>
</protein>
<evidence type="ECO:0000256" key="3">
    <source>
        <dbReference type="ARBA" id="ARBA00004614"/>
    </source>
</evidence>
<dbReference type="InterPro" id="IPR018202">
    <property type="entry name" value="Ser_caboxypep_ser_AS"/>
</dbReference>
<comment type="similarity">
    <text evidence="4">Belongs to the ATG27 family.</text>
</comment>
<evidence type="ECO:0000256" key="15">
    <source>
        <dbReference type="ARBA" id="ARBA00023136"/>
    </source>
</evidence>
<evidence type="ECO:0000256" key="11">
    <source>
        <dbReference type="ARBA" id="ARBA00022989"/>
    </source>
</evidence>
<feature type="compositionally biased region" description="Basic and acidic residues" evidence="20">
    <location>
        <begin position="168"/>
        <end position="181"/>
    </location>
</feature>
<dbReference type="VEuPathDB" id="FungiDB:AB675_7836"/>
<comment type="similarity">
    <text evidence="5 19">Belongs to the peptidase S10 family.</text>
</comment>
<keyword evidence="6 19" id="KW-0121">Carboxypeptidase</keyword>
<evidence type="ECO:0000256" key="4">
    <source>
        <dbReference type="ARBA" id="ARBA00005363"/>
    </source>
</evidence>
<dbReference type="PRINTS" id="PR00724">
    <property type="entry name" value="CRBOXYPTASEC"/>
</dbReference>
<evidence type="ECO:0000256" key="21">
    <source>
        <dbReference type="SAM" id="Phobius"/>
    </source>
</evidence>
<dbReference type="GO" id="GO:0031966">
    <property type="term" value="C:mitochondrial membrane"/>
    <property type="evidence" value="ECO:0007669"/>
    <property type="project" value="UniProtKB-SubCell"/>
</dbReference>
<evidence type="ECO:0000256" key="12">
    <source>
        <dbReference type="ARBA" id="ARBA00023006"/>
    </source>
</evidence>
<keyword evidence="8 21" id="KW-0812">Transmembrane</keyword>
<evidence type="ECO:0000259" key="22">
    <source>
        <dbReference type="PROSITE" id="PS51914"/>
    </source>
</evidence>
<dbReference type="GO" id="GO:0030659">
    <property type="term" value="C:cytoplasmic vesicle membrane"/>
    <property type="evidence" value="ECO:0007669"/>
    <property type="project" value="UniProtKB-SubCell"/>
</dbReference>
<accession>A0A0N0NN78</accession>
<dbReference type="InterPro" id="IPR001563">
    <property type="entry name" value="Peptidase_S10"/>
</dbReference>
<evidence type="ECO:0000256" key="2">
    <source>
        <dbReference type="ARBA" id="ARBA00004358"/>
    </source>
</evidence>
<dbReference type="Gene3D" id="3.40.50.1820">
    <property type="entry name" value="alpha/beta hydrolase"/>
    <property type="match status" value="1"/>
</dbReference>
<evidence type="ECO:0000256" key="20">
    <source>
        <dbReference type="SAM" id="MobiDB-lite"/>
    </source>
</evidence>
<evidence type="ECO:0000256" key="1">
    <source>
        <dbReference type="ARBA" id="ARBA00004304"/>
    </source>
</evidence>
<dbReference type="SUPFAM" id="SSF53474">
    <property type="entry name" value="alpha/beta-Hydrolases"/>
    <property type="match status" value="1"/>
</dbReference>
<organism evidence="23 24">
    <name type="scientific">Cyphellophora attinorum</name>
    <dbReference type="NCBI Taxonomy" id="1664694"/>
    <lineage>
        <taxon>Eukaryota</taxon>
        <taxon>Fungi</taxon>
        <taxon>Dikarya</taxon>
        <taxon>Ascomycota</taxon>
        <taxon>Pezizomycotina</taxon>
        <taxon>Eurotiomycetes</taxon>
        <taxon>Chaetothyriomycetidae</taxon>
        <taxon>Chaetothyriales</taxon>
        <taxon>Cyphellophoraceae</taxon>
        <taxon>Cyphellophora</taxon>
    </lineage>
</organism>
<evidence type="ECO:0000256" key="17">
    <source>
        <dbReference type="ARBA" id="ARBA00023180"/>
    </source>
</evidence>
<evidence type="ECO:0000256" key="19">
    <source>
        <dbReference type="RuleBase" id="RU361156"/>
    </source>
</evidence>
<dbReference type="InterPro" id="IPR009011">
    <property type="entry name" value="Man6P_isomerase_rcpt-bd_dom_sf"/>
</dbReference>
<dbReference type="PROSITE" id="PS51914">
    <property type="entry name" value="MRH"/>
    <property type="match status" value="1"/>
</dbReference>
<evidence type="ECO:0000256" key="9">
    <source>
        <dbReference type="ARBA" id="ARBA00022729"/>
    </source>
</evidence>
<reference evidence="23 24" key="1">
    <citation type="submission" date="2015-06" db="EMBL/GenBank/DDBJ databases">
        <title>Draft genome of the ant-associated black yeast Phialophora attae CBS 131958.</title>
        <authorList>
            <person name="Moreno L.F."/>
            <person name="Stielow B.J."/>
            <person name="de Hoog S."/>
            <person name="Vicente V.A."/>
            <person name="Weiss V.A."/>
            <person name="de Vries M."/>
            <person name="Cruz L.M."/>
            <person name="Souza E.M."/>
        </authorList>
    </citation>
    <scope>NUCLEOTIDE SEQUENCE [LARGE SCALE GENOMIC DNA]</scope>
    <source>
        <strain evidence="23 24">CBS 131958</strain>
    </source>
</reference>
<dbReference type="GO" id="GO:0000139">
    <property type="term" value="C:Golgi membrane"/>
    <property type="evidence" value="ECO:0007669"/>
    <property type="project" value="UniProtKB-SubCell"/>
</dbReference>
<evidence type="ECO:0000256" key="14">
    <source>
        <dbReference type="ARBA" id="ARBA00023128"/>
    </source>
</evidence>
<comment type="subcellular location">
    <subcellularLocation>
        <location evidence="2">Cytoplasmic vesicle membrane</location>
        <topology evidence="2">Single-pass type I membrane protein</topology>
    </subcellularLocation>
    <subcellularLocation>
        <location evidence="3">Golgi apparatus membrane</location>
        <topology evidence="3">Single-pass type I membrane protein</topology>
    </subcellularLocation>
    <subcellularLocation>
        <location evidence="1">Mitochondrion membrane</location>
        <topology evidence="1">Single-pass membrane protein</topology>
    </subcellularLocation>
</comment>
<dbReference type="STRING" id="1664694.A0A0N0NN78"/>
<dbReference type="EMBL" id="LFJN01000010">
    <property type="protein sequence ID" value="KPI41059.1"/>
    <property type="molecule type" value="Genomic_DNA"/>
</dbReference>
<dbReference type="FunFam" id="3.40.50.1820:FF:000118">
    <property type="entry name" value="Carboxypeptidase"/>
    <property type="match status" value="1"/>
</dbReference>
<evidence type="ECO:0000256" key="16">
    <source>
        <dbReference type="ARBA" id="ARBA00023157"/>
    </source>
</evidence>
<keyword evidence="10 19" id="KW-0378">Hydrolase</keyword>
<dbReference type="GO" id="GO:0006914">
    <property type="term" value="P:autophagy"/>
    <property type="evidence" value="ECO:0007669"/>
    <property type="project" value="UniProtKB-KW"/>
</dbReference>
<dbReference type="GO" id="GO:0006508">
    <property type="term" value="P:proteolysis"/>
    <property type="evidence" value="ECO:0007669"/>
    <property type="project" value="UniProtKB-KW"/>
</dbReference>
<feature type="chain" id="PRO_5005856962" description="Carboxypeptidase" evidence="19">
    <location>
        <begin position="24"/>
        <end position="767"/>
    </location>
</feature>
<feature type="region of interest" description="Disordered" evidence="20">
    <location>
        <begin position="168"/>
        <end position="200"/>
    </location>
</feature>
<keyword evidence="14" id="KW-0496">Mitochondrion</keyword>
<dbReference type="InterPro" id="IPR044865">
    <property type="entry name" value="MRH_dom"/>
</dbReference>
<feature type="signal peptide" evidence="19">
    <location>
        <begin position="1"/>
        <end position="23"/>
    </location>
</feature>
<evidence type="ECO:0000256" key="6">
    <source>
        <dbReference type="ARBA" id="ARBA00022645"/>
    </source>
</evidence>
<keyword evidence="13" id="KW-0333">Golgi apparatus</keyword>